<proteinExistence type="inferred from homology"/>
<organism evidence="4 5">
    <name type="scientific">Labilibaculum filiforme</name>
    <dbReference type="NCBI Taxonomy" id="1940526"/>
    <lineage>
        <taxon>Bacteria</taxon>
        <taxon>Pseudomonadati</taxon>
        <taxon>Bacteroidota</taxon>
        <taxon>Bacteroidia</taxon>
        <taxon>Marinilabiliales</taxon>
        <taxon>Marinifilaceae</taxon>
        <taxon>Labilibaculum</taxon>
    </lineage>
</organism>
<dbReference type="InterPro" id="IPR023370">
    <property type="entry name" value="TrmO-like_N"/>
</dbReference>
<comment type="similarity">
    <text evidence="2">Belongs to the tRNA methyltransferase O family.</text>
</comment>
<dbReference type="InterPro" id="IPR036413">
    <property type="entry name" value="YaeB-like_sf"/>
</dbReference>
<evidence type="ECO:0000256" key="1">
    <source>
        <dbReference type="ARBA" id="ARBA00022691"/>
    </source>
</evidence>
<keyword evidence="1" id="KW-0949">S-adenosyl-L-methionine</keyword>
<evidence type="ECO:0000313" key="5">
    <source>
        <dbReference type="Proteomes" id="UP000233535"/>
    </source>
</evidence>
<feature type="domain" description="TsaA-like" evidence="3">
    <location>
        <begin position="6"/>
        <end position="137"/>
    </location>
</feature>
<keyword evidence="4" id="KW-0808">Transferase</keyword>
<reference evidence="4 5" key="1">
    <citation type="journal article" date="2017" name="Front. Microbiol.">
        <title>Labilibaculum manganireducens gen. nov., sp. nov. and Labilibaculum filiforme sp. nov., Novel Bacteroidetes Isolated from Subsurface Sediments of the Baltic Sea.</title>
        <authorList>
            <person name="Vandieken V."/>
            <person name="Marshall I.P."/>
            <person name="Niemann H."/>
            <person name="Engelen B."/>
            <person name="Cypionka H."/>
        </authorList>
    </citation>
    <scope>NUCLEOTIDE SEQUENCE [LARGE SCALE GENOMIC DNA]</scope>
    <source>
        <strain evidence="4 5">59.16B</strain>
    </source>
</reference>
<accession>A0A2N3I6I9</accession>
<keyword evidence="5" id="KW-1185">Reference proteome</keyword>
<evidence type="ECO:0000256" key="2">
    <source>
        <dbReference type="ARBA" id="ARBA00033753"/>
    </source>
</evidence>
<dbReference type="PANTHER" id="PTHR12818:SF0">
    <property type="entry name" value="TRNA (ADENINE(37)-N6)-METHYLTRANSFERASE"/>
    <property type="match status" value="1"/>
</dbReference>
<dbReference type="RefSeq" id="WP_101259437.1">
    <property type="nucleotide sequence ID" value="NZ_MVDD01000001.1"/>
</dbReference>
<dbReference type="AlphaFoldDB" id="A0A2N3I6I9"/>
<name>A0A2N3I6I9_9BACT</name>
<dbReference type="Proteomes" id="UP000233535">
    <property type="component" value="Unassembled WGS sequence"/>
</dbReference>
<dbReference type="CDD" id="cd09281">
    <property type="entry name" value="UPF0066"/>
    <property type="match status" value="1"/>
</dbReference>
<dbReference type="PROSITE" id="PS51668">
    <property type="entry name" value="TSAA_2"/>
    <property type="match status" value="1"/>
</dbReference>
<dbReference type="EMBL" id="MVDD01000001">
    <property type="protein sequence ID" value="PKQ65928.1"/>
    <property type="molecule type" value="Genomic_DNA"/>
</dbReference>
<dbReference type="SUPFAM" id="SSF118196">
    <property type="entry name" value="YaeB-like"/>
    <property type="match status" value="1"/>
</dbReference>
<dbReference type="GO" id="GO:0032259">
    <property type="term" value="P:methylation"/>
    <property type="evidence" value="ECO:0007669"/>
    <property type="project" value="UniProtKB-KW"/>
</dbReference>
<dbReference type="InterPro" id="IPR036414">
    <property type="entry name" value="YaeB_N_sf"/>
</dbReference>
<gene>
    <name evidence="4" type="ORF">BZG02_00410</name>
</gene>
<dbReference type="GO" id="GO:0008168">
    <property type="term" value="F:methyltransferase activity"/>
    <property type="evidence" value="ECO:0007669"/>
    <property type="project" value="UniProtKB-KW"/>
</dbReference>
<dbReference type="NCBIfam" id="TIGR00104">
    <property type="entry name" value="tRNA_TsaA"/>
    <property type="match status" value="1"/>
</dbReference>
<dbReference type="Gene3D" id="2.40.30.70">
    <property type="entry name" value="YaeB-like"/>
    <property type="match status" value="1"/>
</dbReference>
<dbReference type="InterPro" id="IPR040372">
    <property type="entry name" value="YaeB-like"/>
</dbReference>
<comment type="caution">
    <text evidence="4">The sequence shown here is derived from an EMBL/GenBank/DDBJ whole genome shotgun (WGS) entry which is preliminary data.</text>
</comment>
<dbReference type="PANTHER" id="PTHR12818">
    <property type="entry name" value="TRNA (ADENINE(37)-N6)-METHYLTRANSFERASE"/>
    <property type="match status" value="1"/>
</dbReference>
<evidence type="ECO:0000259" key="3">
    <source>
        <dbReference type="PROSITE" id="PS51668"/>
    </source>
</evidence>
<sequence length="166" mass="19083">MTEIKFESLGVIRTSYKTLENMPIQPMGAKGVKANIVLNTEFVDGLKDLEGFSHITLIYHLHKVKDYKLRVIPFMDSEEHGIFATRSPRRPNAIGISTVKLIGINENIIHIEDADVLDGTPLLDIKPFFGRFDNRENVQSGWLDRKWDDKHKTLKSDERFKVCDNE</sequence>
<dbReference type="Pfam" id="PF01980">
    <property type="entry name" value="TrmO_N"/>
    <property type="match status" value="1"/>
</dbReference>
<dbReference type="OrthoDB" id="9804309at2"/>
<evidence type="ECO:0000313" key="4">
    <source>
        <dbReference type="EMBL" id="PKQ65928.1"/>
    </source>
</evidence>
<protein>
    <submittedName>
        <fullName evidence="4">tRNA (N6-threonylcarbamoyladenosine(37)-N6)-methyltransferase TrmO</fullName>
    </submittedName>
</protein>
<keyword evidence="4" id="KW-0489">Methyltransferase</keyword>